<keyword evidence="2" id="KW-1185">Reference proteome</keyword>
<protein>
    <submittedName>
        <fullName evidence="1">Uncharacterized protein</fullName>
    </submittedName>
</protein>
<organism evidence="1 2">
    <name type="scientific">Leptospira ryugenii</name>
    <dbReference type="NCBI Taxonomy" id="1917863"/>
    <lineage>
        <taxon>Bacteria</taxon>
        <taxon>Pseudomonadati</taxon>
        <taxon>Spirochaetota</taxon>
        <taxon>Spirochaetia</taxon>
        <taxon>Leptospirales</taxon>
        <taxon>Leptospiraceae</taxon>
        <taxon>Leptospira</taxon>
    </lineage>
</organism>
<dbReference type="Proteomes" id="UP000245133">
    <property type="component" value="Unassembled WGS sequence"/>
</dbReference>
<gene>
    <name evidence="1" type="ORF">LPTSP4_36230</name>
</gene>
<accession>A0A2P2E5C1</accession>
<evidence type="ECO:0000313" key="2">
    <source>
        <dbReference type="Proteomes" id="UP000245133"/>
    </source>
</evidence>
<evidence type="ECO:0000313" key="1">
    <source>
        <dbReference type="EMBL" id="GBF52085.1"/>
    </source>
</evidence>
<dbReference type="RefSeq" id="WP_108978486.1">
    <property type="nucleotide sequence ID" value="NZ_BFBB01000010.1"/>
</dbReference>
<comment type="caution">
    <text evidence="1">The sequence shown here is derived from an EMBL/GenBank/DDBJ whole genome shotgun (WGS) entry which is preliminary data.</text>
</comment>
<dbReference type="EMBL" id="BFBB01000010">
    <property type="protein sequence ID" value="GBF52085.1"/>
    <property type="molecule type" value="Genomic_DNA"/>
</dbReference>
<name>A0A2P2E5C1_9LEPT</name>
<proteinExistence type="predicted"/>
<sequence length="188" mass="22562">MKLDYIEWKELSLLIDGVYDLTYEFVKAHAKSIEGYLLQHTNLSEHARQKLTDRILRSQYAEMAKVDEFPRSLLFQKEFILKDYYYWDDELFQASYDFREEFRIYPNIVILNTLSMRKIELITNNLHKDKVKNESGMKLSETSEFALLEKFSAENFELKFAIDESLETSEFVLIFDTNPLWRNQDHTK</sequence>
<dbReference type="AlphaFoldDB" id="A0A2P2E5C1"/>
<reference evidence="1 2" key="1">
    <citation type="submission" date="2018-02" db="EMBL/GenBank/DDBJ databases">
        <title>Novel Leptospira species isolated from soil and water in Japan.</title>
        <authorList>
            <person name="Nakao R."/>
            <person name="Masuzawa T."/>
        </authorList>
    </citation>
    <scope>NUCLEOTIDE SEQUENCE [LARGE SCALE GENOMIC DNA]</scope>
    <source>
        <strain evidence="1 2">YH101</strain>
    </source>
</reference>